<evidence type="ECO:0000313" key="7">
    <source>
        <dbReference type="Proteomes" id="UP000297890"/>
    </source>
</evidence>
<dbReference type="PROSITE" id="PS51296">
    <property type="entry name" value="RIESKE"/>
    <property type="match status" value="1"/>
</dbReference>
<keyword evidence="1" id="KW-0001">2Fe-2S</keyword>
<evidence type="ECO:0000256" key="4">
    <source>
        <dbReference type="ARBA" id="ARBA00023014"/>
    </source>
</evidence>
<dbReference type="PANTHER" id="PTHR21496">
    <property type="entry name" value="FERREDOXIN-RELATED"/>
    <property type="match status" value="1"/>
</dbReference>
<accession>A0A4Z0FCB4</accession>
<evidence type="ECO:0000256" key="3">
    <source>
        <dbReference type="ARBA" id="ARBA00023004"/>
    </source>
</evidence>
<dbReference type="OrthoDB" id="9800167at2"/>
<evidence type="ECO:0000256" key="1">
    <source>
        <dbReference type="ARBA" id="ARBA00022714"/>
    </source>
</evidence>
<dbReference type="EMBL" id="SRIO01000001">
    <property type="protein sequence ID" value="TFZ84176.1"/>
    <property type="molecule type" value="Genomic_DNA"/>
</dbReference>
<feature type="domain" description="Rieske" evidence="5">
    <location>
        <begin position="4"/>
        <end position="100"/>
    </location>
</feature>
<evidence type="ECO:0000259" key="5">
    <source>
        <dbReference type="PROSITE" id="PS51296"/>
    </source>
</evidence>
<proteinExistence type="predicted"/>
<dbReference type="Proteomes" id="UP000297890">
    <property type="component" value="Unassembled WGS sequence"/>
</dbReference>
<reference evidence="6 7" key="1">
    <citation type="journal article" date="2019" name="ISME J.">
        <title>Candidatus Macondimonas diazotrophica, a novel gammaproteobacterial genus dominating crude-oil-contaminated coastal sediments.</title>
        <authorList>
            <person name="Karthikeyan S."/>
            <person name="Konstantinidis K."/>
        </authorList>
    </citation>
    <scope>NUCLEOTIDE SEQUENCE [LARGE SCALE GENOMIC DNA]</scope>
    <source>
        <strain evidence="6 7">KTK01</strain>
    </source>
</reference>
<keyword evidence="2" id="KW-0479">Metal-binding</keyword>
<dbReference type="SUPFAM" id="SSF50022">
    <property type="entry name" value="ISP domain"/>
    <property type="match status" value="1"/>
</dbReference>
<evidence type="ECO:0000256" key="2">
    <source>
        <dbReference type="ARBA" id="ARBA00022723"/>
    </source>
</evidence>
<dbReference type="GO" id="GO:0046872">
    <property type="term" value="F:metal ion binding"/>
    <property type="evidence" value="ECO:0007669"/>
    <property type="project" value="UniProtKB-KW"/>
</dbReference>
<gene>
    <name evidence="6" type="ORF">E4680_01160</name>
</gene>
<keyword evidence="7" id="KW-1185">Reference proteome</keyword>
<dbReference type="Gene3D" id="2.102.10.10">
    <property type="entry name" value="Rieske [2Fe-2S] iron-sulphur domain"/>
    <property type="match status" value="1"/>
</dbReference>
<dbReference type="Pfam" id="PF00355">
    <property type="entry name" value="Rieske"/>
    <property type="match status" value="1"/>
</dbReference>
<sequence length="106" mass="11294">MNRWHDFAAAGELAEGGCLRKDLDGITIAVFRVDGALHAIEDACTHDGGRLTGGTRDGCRIVCPRHGAAFDLRTGTVLAPPAYGPLTTFAARTVDDRIEIAIPDDF</sequence>
<keyword evidence="4" id="KW-0411">Iron-sulfur</keyword>
<keyword evidence="3" id="KW-0408">Iron</keyword>
<dbReference type="CDD" id="cd03528">
    <property type="entry name" value="Rieske_RO_ferredoxin"/>
    <property type="match status" value="1"/>
</dbReference>
<dbReference type="GO" id="GO:0051537">
    <property type="term" value="F:2 iron, 2 sulfur cluster binding"/>
    <property type="evidence" value="ECO:0007669"/>
    <property type="project" value="UniProtKB-KW"/>
</dbReference>
<protein>
    <submittedName>
        <fullName evidence="6">Non-heme iron oxygenase ferredoxin subunit</fullName>
    </submittedName>
</protein>
<dbReference type="InterPro" id="IPR017941">
    <property type="entry name" value="Rieske_2Fe-2S"/>
</dbReference>
<comment type="caution">
    <text evidence="6">The sequence shown here is derived from an EMBL/GenBank/DDBJ whole genome shotgun (WGS) entry which is preliminary data.</text>
</comment>
<organism evidence="6 7">
    <name type="scientific">Candidatus Macondimonas diazotrophica</name>
    <dbReference type="NCBI Taxonomy" id="2305248"/>
    <lineage>
        <taxon>Bacteria</taxon>
        <taxon>Pseudomonadati</taxon>
        <taxon>Pseudomonadota</taxon>
        <taxon>Gammaproteobacteria</taxon>
        <taxon>Chromatiales</taxon>
        <taxon>Ectothiorhodospiraceae</taxon>
        <taxon>Candidatus Macondimonas</taxon>
    </lineage>
</organism>
<dbReference type="AlphaFoldDB" id="A0A4Z0FCB4"/>
<evidence type="ECO:0000313" key="6">
    <source>
        <dbReference type="EMBL" id="TFZ84176.1"/>
    </source>
</evidence>
<name>A0A4Z0FCB4_9GAMM</name>
<dbReference type="InterPro" id="IPR036922">
    <property type="entry name" value="Rieske_2Fe-2S_sf"/>
</dbReference>
<dbReference type="PANTHER" id="PTHR21496:SF23">
    <property type="entry name" value="3-PHENYLPROPIONATE_CINNAMIC ACID DIOXYGENASE FERREDOXIN SUBUNIT"/>
    <property type="match status" value="1"/>
</dbReference>
<dbReference type="RefSeq" id="WP_135280536.1">
    <property type="nucleotide sequence ID" value="NZ_SRIO01000001.1"/>
</dbReference>